<evidence type="ECO:0000256" key="3">
    <source>
        <dbReference type="ARBA" id="ARBA00022801"/>
    </source>
</evidence>
<dbReference type="GO" id="GO:0003723">
    <property type="term" value="F:RNA binding"/>
    <property type="evidence" value="ECO:0007669"/>
    <property type="project" value="UniProtKB-KW"/>
</dbReference>
<feature type="compositionally biased region" description="Low complexity" evidence="7">
    <location>
        <begin position="124"/>
        <end position="140"/>
    </location>
</feature>
<dbReference type="Proteomes" id="UP000747110">
    <property type="component" value="Unassembled WGS sequence"/>
</dbReference>
<dbReference type="GO" id="GO:0006402">
    <property type="term" value="P:mRNA catabolic process"/>
    <property type="evidence" value="ECO:0007669"/>
    <property type="project" value="TreeGrafter"/>
</dbReference>
<evidence type="ECO:0000259" key="8">
    <source>
        <dbReference type="SMART" id="SM00955"/>
    </source>
</evidence>
<evidence type="ECO:0000256" key="6">
    <source>
        <dbReference type="RuleBase" id="RU003901"/>
    </source>
</evidence>
<dbReference type="Pfam" id="PF17849">
    <property type="entry name" value="OB_Dis3"/>
    <property type="match status" value="1"/>
</dbReference>
<feature type="region of interest" description="Disordered" evidence="7">
    <location>
        <begin position="99"/>
        <end position="231"/>
    </location>
</feature>
<dbReference type="PROSITE" id="PS01175">
    <property type="entry name" value="RIBONUCLEASE_II"/>
    <property type="match status" value="1"/>
</dbReference>
<dbReference type="EMBL" id="BNCP01000006">
    <property type="protein sequence ID" value="GIL74861.1"/>
    <property type="molecule type" value="Genomic_DNA"/>
</dbReference>
<dbReference type="InterPro" id="IPR012340">
    <property type="entry name" value="NA-bd_OB-fold"/>
</dbReference>
<feature type="region of interest" description="Disordered" evidence="7">
    <location>
        <begin position="1176"/>
        <end position="1215"/>
    </location>
</feature>
<dbReference type="GO" id="GO:0000175">
    <property type="term" value="F:3'-5'-RNA exonuclease activity"/>
    <property type="evidence" value="ECO:0007669"/>
    <property type="project" value="TreeGrafter"/>
</dbReference>
<dbReference type="SUPFAM" id="SSF50249">
    <property type="entry name" value="Nucleic acid-binding proteins"/>
    <property type="match status" value="2"/>
</dbReference>
<dbReference type="Gene3D" id="2.40.50.690">
    <property type="match status" value="1"/>
</dbReference>
<evidence type="ECO:0000256" key="1">
    <source>
        <dbReference type="ARBA" id="ARBA00005785"/>
    </source>
</evidence>
<evidence type="ECO:0000313" key="10">
    <source>
        <dbReference type="Proteomes" id="UP000747110"/>
    </source>
</evidence>
<accession>A0A8J4D9T1</accession>
<feature type="compositionally biased region" description="Polar residues" evidence="7">
    <location>
        <begin position="198"/>
        <end position="212"/>
    </location>
</feature>
<sequence>MRRLWRGFSRVYGCLAKNSFGQHLQQLYLNSLLTDQAICAHHRSLAKYLPGGQIGRGGSFGSLSRASRGMNFGSDPAYQAALEAAARSSVLAATNRFPRVSPVPKTTDPLLQLPNSNRDLSTNAAAPPRSSAQRSKPSAPIAETEAGKGAGRATSAPTETAVPPASQSTSRSREPGGGPAARGGVTASGPRRERSSAGGRQTSGERQPSSHTRGAGRGSESGSEARAAAETEMSKLRLDLAVEKEVVAGASEKSAKKRANGPKKDRQWFGIYPEHMLPQDLSTGLKSGKIFRGKIRINPGNANESYVTVPGLQHDLLVRGELNRNRAVEGDEVAVQVQPPSSWFIRNKVAQQQQQQQQQVTADPQMRRGPDEFPWQDCTSPDQVKQVICELLAAKPELRATAKVTGILTRSAKRDHLVGLLMLVGRLPDFGLPAWDPASGAAMPRPLSAAVEDALAVDAVGEPGDEGRAHLQLVPMDPRLPICRIRASQVYNMSAALLAGLLRGEPVAGRTLVSGLISYWNSNSLHPVATLRASLGQAGEIESETAAILETEAIRSGEFQADVLACLPPLPWRISEQDLAGRRDFRSHRVFSIDPPTAKDLDDALSIEPLHGGDGWRVGVHIADVSHFIEPFSALDVEAGRRATSTYMVQRVIPMLPPLLCEQLCSLNPGEDRLTFSVVWDMEKDGSIRSTWFGRSVIRSCAKLSYPLVQRMIEGDFRPEDTGVRLHGDGITWDQVEADSLTLWSLAKQLRAARFNGGALRLDNTRLFFLLDNDGNPVATAPYVQKEANQLVEEFMVMANISVARFISGVFPDRAMLRRHPPPKENKMSELRDAAQAAGVQLDVSSAASLQASLAALRASEPPEVEGQVVIEQLSSAARHRRMVDLVVMLATRPMQLAKYFSTGDCEDALQLWRHYALAVDHYTHFTSPIRRYPDVVVHRQLAAALDVTEKGLSPLAAAAKHRLLDPSLTSSVADHCNERRLAARDAQDASLRLYLCVLLARQPCVALGTVNGLGGDLFFSAYLTEFGTEVTVRIKEVGVPLTAEWNPGAKVLTLTRASEAEPGAAPIGRKRQGQAAERGRGRGQGQGQEPGTAAGGSGDGANSSLAEWVDSLPPVRNLHGLQPARLPLHLRQFDDVPLILTAVLTAGEPPRLTARLYLPEAEQILAVKSARGGEPEAAAKAHGPGEEAAAAAEASGSGPAVRQSMVPWDNMLVD</sequence>
<feature type="region of interest" description="Disordered" evidence="7">
    <location>
        <begin position="354"/>
        <end position="377"/>
    </location>
</feature>
<feature type="compositionally biased region" description="Low complexity" evidence="7">
    <location>
        <begin position="1187"/>
        <end position="1201"/>
    </location>
</feature>
<dbReference type="InterPro" id="IPR022966">
    <property type="entry name" value="RNase_II/R_CS"/>
</dbReference>
<evidence type="ECO:0000256" key="7">
    <source>
        <dbReference type="SAM" id="MobiDB-lite"/>
    </source>
</evidence>
<dbReference type="InterPro" id="IPR033771">
    <property type="entry name" value="Rrp44_CSD1"/>
</dbReference>
<dbReference type="Pfam" id="PF00773">
    <property type="entry name" value="RNB"/>
    <property type="match status" value="1"/>
</dbReference>
<dbReference type="InterPro" id="IPR041505">
    <property type="entry name" value="Dis3_CSD2"/>
</dbReference>
<gene>
    <name evidence="9" type="ORF">Vretifemale_4739</name>
</gene>
<name>A0A8J4D9T1_9CHLO</name>
<proteinExistence type="inferred from homology"/>
<feature type="compositionally biased region" description="Basic and acidic residues" evidence="7">
    <location>
        <begin position="1176"/>
        <end position="1186"/>
    </location>
</feature>
<keyword evidence="4" id="KW-0269">Exonuclease</keyword>
<evidence type="ECO:0000256" key="5">
    <source>
        <dbReference type="ARBA" id="ARBA00022884"/>
    </source>
</evidence>
<dbReference type="InterPro" id="IPR001900">
    <property type="entry name" value="RNase_II/R"/>
</dbReference>
<dbReference type="OrthoDB" id="372421at2759"/>
<dbReference type="AlphaFoldDB" id="A0A8J4D9T1"/>
<keyword evidence="5" id="KW-0694">RNA-binding</keyword>
<dbReference type="SMART" id="SM00955">
    <property type="entry name" value="RNB"/>
    <property type="match status" value="1"/>
</dbReference>
<dbReference type="PANTHER" id="PTHR23355:SF9">
    <property type="entry name" value="DIS3-LIKE EXONUCLEASE 2"/>
    <property type="match status" value="1"/>
</dbReference>
<dbReference type="GO" id="GO:0000932">
    <property type="term" value="C:P-body"/>
    <property type="evidence" value="ECO:0007669"/>
    <property type="project" value="TreeGrafter"/>
</dbReference>
<evidence type="ECO:0000313" key="9">
    <source>
        <dbReference type="EMBL" id="GIL74861.1"/>
    </source>
</evidence>
<keyword evidence="10" id="KW-1185">Reference proteome</keyword>
<dbReference type="Gene3D" id="2.40.50.700">
    <property type="match status" value="1"/>
</dbReference>
<comment type="similarity">
    <text evidence="1 6">Belongs to the RNR ribonuclease family.</text>
</comment>
<feature type="compositionally biased region" description="Polar residues" evidence="7">
    <location>
        <begin position="113"/>
        <end position="123"/>
    </location>
</feature>
<keyword evidence="3" id="KW-0378">Hydrolase</keyword>
<comment type="caution">
    <text evidence="9">The sequence shown here is derived from an EMBL/GenBank/DDBJ whole genome shotgun (WGS) entry which is preliminary data.</text>
</comment>
<protein>
    <recommendedName>
        <fullName evidence="8">RNB domain-containing protein</fullName>
    </recommendedName>
</protein>
<feature type="domain" description="RNB" evidence="8">
    <location>
        <begin position="582"/>
        <end position="948"/>
    </location>
</feature>
<dbReference type="Pfam" id="PF17216">
    <property type="entry name" value="Rrp44_CSD1"/>
    <property type="match status" value="1"/>
</dbReference>
<dbReference type="PANTHER" id="PTHR23355">
    <property type="entry name" value="RIBONUCLEASE"/>
    <property type="match status" value="1"/>
</dbReference>
<reference evidence="9" key="1">
    <citation type="journal article" date="2021" name="Proc. Natl. Acad. Sci. U.S.A.">
        <title>Three genomes in the algal genus Volvox reveal the fate of a haploid sex-determining region after a transition to homothallism.</title>
        <authorList>
            <person name="Yamamoto K."/>
            <person name="Hamaji T."/>
            <person name="Kawai-Toyooka H."/>
            <person name="Matsuzaki R."/>
            <person name="Takahashi F."/>
            <person name="Nishimura Y."/>
            <person name="Kawachi M."/>
            <person name="Noguchi H."/>
            <person name="Minakuchi Y."/>
            <person name="Umen J.G."/>
            <person name="Toyoda A."/>
            <person name="Nozaki H."/>
        </authorList>
    </citation>
    <scope>NUCLEOTIDE SEQUENCE</scope>
    <source>
        <strain evidence="9">NIES-3786</strain>
    </source>
</reference>
<evidence type="ECO:0000256" key="2">
    <source>
        <dbReference type="ARBA" id="ARBA00022722"/>
    </source>
</evidence>
<evidence type="ECO:0000256" key="4">
    <source>
        <dbReference type="ARBA" id="ARBA00022839"/>
    </source>
</evidence>
<dbReference type="InterPro" id="IPR050180">
    <property type="entry name" value="RNR_Ribonuclease"/>
</dbReference>
<keyword evidence="2" id="KW-0540">Nuclease</keyword>
<organism evidence="9 10">
    <name type="scientific">Volvox reticuliferus</name>
    <dbReference type="NCBI Taxonomy" id="1737510"/>
    <lineage>
        <taxon>Eukaryota</taxon>
        <taxon>Viridiplantae</taxon>
        <taxon>Chlorophyta</taxon>
        <taxon>core chlorophytes</taxon>
        <taxon>Chlorophyceae</taxon>
        <taxon>CS clade</taxon>
        <taxon>Chlamydomonadales</taxon>
        <taxon>Volvocaceae</taxon>
        <taxon>Volvox</taxon>
    </lineage>
</organism>
<feature type="region of interest" description="Disordered" evidence="7">
    <location>
        <begin position="1061"/>
        <end position="1106"/>
    </location>
</feature>
<feature type="compositionally biased region" description="Gly residues" evidence="7">
    <location>
        <begin position="1083"/>
        <end position="1100"/>
    </location>
</feature>